<gene>
    <name evidence="2" type="ORF">FA13DRAFT_1866749</name>
</gene>
<proteinExistence type="predicted"/>
<dbReference type="PANTHER" id="PTHR38846">
    <property type="entry name" value="C3H1-TYPE DOMAIN-CONTAINING PROTEIN"/>
    <property type="match status" value="1"/>
</dbReference>
<reference evidence="2 3" key="1">
    <citation type="journal article" date="2019" name="Nat. Ecol. Evol.">
        <title>Megaphylogeny resolves global patterns of mushroom evolution.</title>
        <authorList>
            <person name="Varga T."/>
            <person name="Krizsan K."/>
            <person name="Foldi C."/>
            <person name="Dima B."/>
            <person name="Sanchez-Garcia M."/>
            <person name="Sanchez-Ramirez S."/>
            <person name="Szollosi G.J."/>
            <person name="Szarkandi J.G."/>
            <person name="Papp V."/>
            <person name="Albert L."/>
            <person name="Andreopoulos W."/>
            <person name="Angelini C."/>
            <person name="Antonin V."/>
            <person name="Barry K.W."/>
            <person name="Bougher N.L."/>
            <person name="Buchanan P."/>
            <person name="Buyck B."/>
            <person name="Bense V."/>
            <person name="Catcheside P."/>
            <person name="Chovatia M."/>
            <person name="Cooper J."/>
            <person name="Damon W."/>
            <person name="Desjardin D."/>
            <person name="Finy P."/>
            <person name="Geml J."/>
            <person name="Haridas S."/>
            <person name="Hughes K."/>
            <person name="Justo A."/>
            <person name="Karasinski D."/>
            <person name="Kautmanova I."/>
            <person name="Kiss B."/>
            <person name="Kocsube S."/>
            <person name="Kotiranta H."/>
            <person name="LaButti K.M."/>
            <person name="Lechner B.E."/>
            <person name="Liimatainen K."/>
            <person name="Lipzen A."/>
            <person name="Lukacs Z."/>
            <person name="Mihaltcheva S."/>
            <person name="Morgado L.N."/>
            <person name="Niskanen T."/>
            <person name="Noordeloos M.E."/>
            <person name="Ohm R.A."/>
            <person name="Ortiz-Santana B."/>
            <person name="Ovrebo C."/>
            <person name="Racz N."/>
            <person name="Riley R."/>
            <person name="Savchenko A."/>
            <person name="Shiryaev A."/>
            <person name="Soop K."/>
            <person name="Spirin V."/>
            <person name="Szebenyi C."/>
            <person name="Tomsovsky M."/>
            <person name="Tulloss R.E."/>
            <person name="Uehling J."/>
            <person name="Grigoriev I.V."/>
            <person name="Vagvolgyi C."/>
            <person name="Papp T."/>
            <person name="Martin F.M."/>
            <person name="Miettinen O."/>
            <person name="Hibbett D.S."/>
            <person name="Nagy L.G."/>
        </authorList>
    </citation>
    <scope>NUCLEOTIDE SEQUENCE [LARGE SCALE GENOMIC DNA]</scope>
    <source>
        <strain evidence="2 3">FP101781</strain>
    </source>
</reference>
<dbReference type="AlphaFoldDB" id="A0A4Y7S9P6"/>
<sequence>MAPLTWTSTSKAVWNTRFNIIDLIDDGPDGQLPTFPTSKALKDYSFTERKLFPRQCSTAGAILTSLLASGPPAAAACDEAEDPIGSLNTAFASISLAPIIEGDQDDVQSLSNAPGGTPSDSEEEEPSPLLSFFSHFPGFNYNPTKSSTSEFYRLCRHMRWKRKSPEREEAYRDFSNAMASQFGRKYGVHMDDLGAWQRLCQRLEINPVPDDLEEAREAVFNTHVNLVELVDEGGVQIFPTEVELSGYSKGTGKIFPQRRVTEAGTILASLPPLHRTLHPQLEPGGRPWEYSFTIEPHSFICTETELQITICARHLSCSGKVSIGILHK</sequence>
<dbReference type="PANTHER" id="PTHR38846:SF1">
    <property type="entry name" value="C3H1-TYPE DOMAIN-CONTAINING PROTEIN"/>
    <property type="match status" value="1"/>
</dbReference>
<dbReference type="EMBL" id="QPFP01000292">
    <property type="protein sequence ID" value="TEB18050.1"/>
    <property type="molecule type" value="Genomic_DNA"/>
</dbReference>
<protein>
    <submittedName>
        <fullName evidence="2">Uncharacterized protein</fullName>
    </submittedName>
</protein>
<dbReference type="OrthoDB" id="6105938at2759"/>
<evidence type="ECO:0000256" key="1">
    <source>
        <dbReference type="SAM" id="MobiDB-lite"/>
    </source>
</evidence>
<name>A0A4Y7S9P6_COPMI</name>
<organism evidence="2 3">
    <name type="scientific">Coprinellus micaceus</name>
    <name type="common">Glistening ink-cap mushroom</name>
    <name type="synonym">Coprinus micaceus</name>
    <dbReference type="NCBI Taxonomy" id="71717"/>
    <lineage>
        <taxon>Eukaryota</taxon>
        <taxon>Fungi</taxon>
        <taxon>Dikarya</taxon>
        <taxon>Basidiomycota</taxon>
        <taxon>Agaricomycotina</taxon>
        <taxon>Agaricomycetes</taxon>
        <taxon>Agaricomycetidae</taxon>
        <taxon>Agaricales</taxon>
        <taxon>Agaricineae</taxon>
        <taxon>Psathyrellaceae</taxon>
        <taxon>Coprinellus</taxon>
    </lineage>
</organism>
<dbReference type="STRING" id="71717.A0A4Y7S9P6"/>
<dbReference type="Proteomes" id="UP000298030">
    <property type="component" value="Unassembled WGS sequence"/>
</dbReference>
<keyword evidence="3" id="KW-1185">Reference proteome</keyword>
<comment type="caution">
    <text evidence="2">The sequence shown here is derived from an EMBL/GenBank/DDBJ whole genome shotgun (WGS) entry which is preliminary data.</text>
</comment>
<accession>A0A4Y7S9P6</accession>
<feature type="region of interest" description="Disordered" evidence="1">
    <location>
        <begin position="106"/>
        <end position="127"/>
    </location>
</feature>
<evidence type="ECO:0000313" key="3">
    <source>
        <dbReference type="Proteomes" id="UP000298030"/>
    </source>
</evidence>
<evidence type="ECO:0000313" key="2">
    <source>
        <dbReference type="EMBL" id="TEB18050.1"/>
    </source>
</evidence>